<dbReference type="KEGG" id="scor:J3U87_26720"/>
<sequence length="484" mass="52103">MYRILPLFLVAMIGAVPGVAWAQGEPDPVLMVVANQDFYYPDYSLPRQALEAAGLSIAVAAPTTDTAYPHGPNDPTVTPDISLFDVDPAQYSAILFVGGYGASSFQYAFQGTYQNPLYNGDAALRNQVNQLIDDFHDQGKKIGAICYGVTVLAWARIDGVSPLDGHDAVGYFGNSPGFTLEGEYYGVPTAWHVEANGGNFLPTGSVGDPTTSQDDVLVLDDSFVLGESFNCGTYFGEVFAAEIQDWFANLPDPSLPVLMVLANTHFYYREYSETRIGLEAEGREVVVAAGQQAWCSPHANSGQGAESGMVWPDLALADVVADDYAAITFVGGWGSSHYQYEFPGSYNHLYYGDDSHRDLVNQLVNDFVAQDKYVTAICFGVTVLAWARVNGVSVLDGKTVASYPWGSPSCEIDGVSYGGNVVPTSWHMEQNGAIQLPAQSIGDPTTAADDVFIDLSNGIRVITAQDYDSALQFGHTLGQELNAE</sequence>
<evidence type="ECO:0008006" key="4">
    <source>
        <dbReference type="Google" id="ProtNLM"/>
    </source>
</evidence>
<dbReference type="SUPFAM" id="SSF52317">
    <property type="entry name" value="Class I glutamine amidotransferase-like"/>
    <property type="match status" value="2"/>
</dbReference>
<dbReference type="AlphaFoldDB" id="A0A8A4TRN2"/>
<dbReference type="InterPro" id="IPR029062">
    <property type="entry name" value="Class_I_gatase-like"/>
</dbReference>
<dbReference type="RefSeq" id="WP_237378837.1">
    <property type="nucleotide sequence ID" value="NZ_CP071793.1"/>
</dbReference>
<dbReference type="Proteomes" id="UP000663929">
    <property type="component" value="Chromosome"/>
</dbReference>
<dbReference type="GO" id="GO:0005737">
    <property type="term" value="C:cytoplasm"/>
    <property type="evidence" value="ECO:0007669"/>
    <property type="project" value="TreeGrafter"/>
</dbReference>
<proteinExistence type="predicted"/>
<organism evidence="2 3">
    <name type="scientific">Sulfidibacter corallicola</name>
    <dbReference type="NCBI Taxonomy" id="2818388"/>
    <lineage>
        <taxon>Bacteria</taxon>
        <taxon>Pseudomonadati</taxon>
        <taxon>Acidobacteriota</taxon>
        <taxon>Holophagae</taxon>
        <taxon>Acanthopleuribacterales</taxon>
        <taxon>Acanthopleuribacteraceae</taxon>
        <taxon>Sulfidibacter</taxon>
    </lineage>
</organism>
<protein>
    <recommendedName>
        <fullName evidence="4">Intracellular protease/amidase</fullName>
    </recommendedName>
</protein>
<keyword evidence="3" id="KW-1185">Reference proteome</keyword>
<dbReference type="PANTHER" id="PTHR48094">
    <property type="entry name" value="PROTEIN/NUCLEIC ACID DEGLYCASE DJ-1-RELATED"/>
    <property type="match status" value="1"/>
</dbReference>
<feature type="chain" id="PRO_5035283558" description="Intracellular protease/amidase" evidence="1">
    <location>
        <begin position="23"/>
        <end position="484"/>
    </location>
</feature>
<accession>A0A8A4TRN2</accession>
<dbReference type="InterPro" id="IPR050325">
    <property type="entry name" value="Prot/Nucl_acid_deglycase"/>
</dbReference>
<evidence type="ECO:0000256" key="1">
    <source>
        <dbReference type="SAM" id="SignalP"/>
    </source>
</evidence>
<reference evidence="2" key="1">
    <citation type="submission" date="2021-03" db="EMBL/GenBank/DDBJ databases">
        <title>Acanthopleuribacteraceae sp. M133.</title>
        <authorList>
            <person name="Wang G."/>
        </authorList>
    </citation>
    <scope>NUCLEOTIDE SEQUENCE</scope>
    <source>
        <strain evidence="2">M133</strain>
    </source>
</reference>
<dbReference type="EMBL" id="CP071793">
    <property type="protein sequence ID" value="QTD49195.1"/>
    <property type="molecule type" value="Genomic_DNA"/>
</dbReference>
<evidence type="ECO:0000313" key="3">
    <source>
        <dbReference type="Proteomes" id="UP000663929"/>
    </source>
</evidence>
<evidence type="ECO:0000313" key="2">
    <source>
        <dbReference type="EMBL" id="QTD49195.1"/>
    </source>
</evidence>
<feature type="signal peptide" evidence="1">
    <location>
        <begin position="1"/>
        <end position="22"/>
    </location>
</feature>
<keyword evidence="1" id="KW-0732">Signal</keyword>
<gene>
    <name evidence="2" type="ORF">J3U87_26720</name>
</gene>
<name>A0A8A4TRN2_SULCO</name>
<dbReference type="Gene3D" id="3.40.50.880">
    <property type="match status" value="2"/>
</dbReference>